<dbReference type="GO" id="GO:0005524">
    <property type="term" value="F:ATP binding"/>
    <property type="evidence" value="ECO:0007669"/>
    <property type="project" value="UniProtKB-KW"/>
</dbReference>
<dbReference type="PANTHER" id="PTHR12358">
    <property type="entry name" value="SPHINGOSINE KINASE"/>
    <property type="match status" value="1"/>
</dbReference>
<dbReference type="Pfam" id="PF19279">
    <property type="entry name" value="YegS_C"/>
    <property type="match status" value="1"/>
</dbReference>
<keyword evidence="3" id="KW-0444">Lipid biosynthesis</keyword>
<comment type="cofactor">
    <cofactor evidence="1">
        <name>Mg(2+)</name>
        <dbReference type="ChEBI" id="CHEBI:18420"/>
    </cofactor>
</comment>
<evidence type="ECO:0000256" key="8">
    <source>
        <dbReference type="ARBA" id="ARBA00022840"/>
    </source>
</evidence>
<accession>A0A8J3GN15</accession>
<comment type="caution">
    <text evidence="14">The sequence shown here is derived from an EMBL/GenBank/DDBJ whole genome shotgun (WGS) entry which is preliminary data.</text>
</comment>
<dbReference type="Gene3D" id="2.60.200.40">
    <property type="match status" value="1"/>
</dbReference>
<dbReference type="InterPro" id="IPR005218">
    <property type="entry name" value="Diacylglycerol/lipid_kinase"/>
</dbReference>
<dbReference type="Proteomes" id="UP000617531">
    <property type="component" value="Unassembled WGS sequence"/>
</dbReference>
<dbReference type="SMART" id="SM00046">
    <property type="entry name" value="DAGKc"/>
    <property type="match status" value="1"/>
</dbReference>
<evidence type="ECO:0000256" key="4">
    <source>
        <dbReference type="ARBA" id="ARBA00022679"/>
    </source>
</evidence>
<evidence type="ECO:0000259" key="13">
    <source>
        <dbReference type="PROSITE" id="PS50146"/>
    </source>
</evidence>
<evidence type="ECO:0000256" key="11">
    <source>
        <dbReference type="ARBA" id="ARBA00023209"/>
    </source>
</evidence>
<dbReference type="InterPro" id="IPR001206">
    <property type="entry name" value="Diacylglycerol_kinase_cat_dom"/>
</dbReference>
<dbReference type="EMBL" id="BNAI01000001">
    <property type="protein sequence ID" value="GHF05588.1"/>
    <property type="molecule type" value="Genomic_DNA"/>
</dbReference>
<dbReference type="GO" id="GO:0004143">
    <property type="term" value="F:ATP-dependent diacylglycerol kinase activity"/>
    <property type="evidence" value="ECO:0007669"/>
    <property type="project" value="TreeGrafter"/>
</dbReference>
<evidence type="ECO:0000256" key="7">
    <source>
        <dbReference type="ARBA" id="ARBA00022777"/>
    </source>
</evidence>
<proteinExistence type="inferred from homology"/>
<evidence type="ECO:0000256" key="1">
    <source>
        <dbReference type="ARBA" id="ARBA00001946"/>
    </source>
</evidence>
<keyword evidence="10" id="KW-0443">Lipid metabolism</keyword>
<evidence type="ECO:0000256" key="12">
    <source>
        <dbReference type="ARBA" id="ARBA00023264"/>
    </source>
</evidence>
<name>A0A8J3GN15_9MICO</name>
<dbReference type="InterPro" id="IPR045540">
    <property type="entry name" value="YegS/DAGK_C"/>
</dbReference>
<reference evidence="14" key="1">
    <citation type="journal article" date="2014" name="Int. J. Syst. Evol. Microbiol.">
        <title>Complete genome sequence of Corynebacterium casei LMG S-19264T (=DSM 44701T), isolated from a smear-ripened cheese.</title>
        <authorList>
            <consortium name="US DOE Joint Genome Institute (JGI-PGF)"/>
            <person name="Walter F."/>
            <person name="Albersmeier A."/>
            <person name="Kalinowski J."/>
            <person name="Ruckert C."/>
        </authorList>
    </citation>
    <scope>NUCLEOTIDE SEQUENCE</scope>
    <source>
        <strain evidence="14">CGMCC 1.16548</strain>
    </source>
</reference>
<keyword evidence="11" id="KW-0594">Phospholipid biosynthesis</keyword>
<dbReference type="SUPFAM" id="SSF111331">
    <property type="entry name" value="NAD kinase/diacylglycerol kinase-like"/>
    <property type="match status" value="1"/>
</dbReference>
<gene>
    <name evidence="14" type="ORF">GCM10011600_02600</name>
</gene>
<dbReference type="GO" id="GO:0008654">
    <property type="term" value="P:phospholipid biosynthetic process"/>
    <property type="evidence" value="ECO:0007669"/>
    <property type="project" value="UniProtKB-KW"/>
</dbReference>
<evidence type="ECO:0000313" key="14">
    <source>
        <dbReference type="EMBL" id="GHF05588.1"/>
    </source>
</evidence>
<dbReference type="Gene3D" id="3.40.50.10330">
    <property type="entry name" value="Probable inorganic polyphosphate/atp-NAD kinase, domain 1"/>
    <property type="match status" value="1"/>
</dbReference>
<dbReference type="NCBIfam" id="TIGR00147">
    <property type="entry name" value="YegS/Rv2252/BmrU family lipid kinase"/>
    <property type="match status" value="1"/>
</dbReference>
<evidence type="ECO:0000256" key="10">
    <source>
        <dbReference type="ARBA" id="ARBA00023098"/>
    </source>
</evidence>
<dbReference type="InterPro" id="IPR050187">
    <property type="entry name" value="Lipid_Phosphate_FormReg"/>
</dbReference>
<keyword evidence="7" id="KW-0418">Kinase</keyword>
<evidence type="ECO:0000256" key="3">
    <source>
        <dbReference type="ARBA" id="ARBA00022516"/>
    </source>
</evidence>
<dbReference type="RefSeq" id="WP_191281576.1">
    <property type="nucleotide sequence ID" value="NZ_BNAI01000001.1"/>
</dbReference>
<sequence length="312" mass="32878">MPATSRPKNLVVAINPSASFGASRDVGPAVVQTLRAMGHEVTSLTEPDFEQLLASARAAVKKRPDALIMVGGDGMVNLGANLVAGTRVPLGIIPSGTGNDMSRGLGIPHDDTEAAMRTLDAALAAGPRTIDAGRISWTDAATGEKGERWFACSLSAGFDAIVNERANAMRHPKGPSRYILALLAELARLKPISYRLVLDGEPIETKAVLVAIGNGVSLGGGMKITPDALPDDGLFDVLMVKPLSRIAFLRIFPRVFAGTHVSDPRVRIVRAKKVRIEADVPLVAYGDGERIAPLPLDVEVVPGALRVLSPLP</sequence>
<feature type="domain" description="DAGKc" evidence="13">
    <location>
        <begin position="5"/>
        <end position="139"/>
    </location>
</feature>
<dbReference type="GO" id="GO:0046872">
    <property type="term" value="F:metal ion binding"/>
    <property type="evidence" value="ECO:0007669"/>
    <property type="project" value="UniProtKB-KW"/>
</dbReference>
<dbReference type="GO" id="GO:0005886">
    <property type="term" value="C:plasma membrane"/>
    <property type="evidence" value="ECO:0007669"/>
    <property type="project" value="TreeGrafter"/>
</dbReference>
<evidence type="ECO:0000256" key="2">
    <source>
        <dbReference type="ARBA" id="ARBA00005983"/>
    </source>
</evidence>
<keyword evidence="15" id="KW-1185">Reference proteome</keyword>
<dbReference type="InterPro" id="IPR016064">
    <property type="entry name" value="NAD/diacylglycerol_kinase_sf"/>
</dbReference>
<evidence type="ECO:0000256" key="9">
    <source>
        <dbReference type="ARBA" id="ARBA00022842"/>
    </source>
</evidence>
<dbReference type="AlphaFoldDB" id="A0A8J3GN15"/>
<evidence type="ECO:0000313" key="15">
    <source>
        <dbReference type="Proteomes" id="UP000617531"/>
    </source>
</evidence>
<dbReference type="PANTHER" id="PTHR12358:SF106">
    <property type="entry name" value="LIPID KINASE YEGS"/>
    <property type="match status" value="1"/>
</dbReference>
<comment type="similarity">
    <text evidence="2">Belongs to the diacylglycerol/lipid kinase family.</text>
</comment>
<keyword evidence="12" id="KW-1208">Phospholipid metabolism</keyword>
<dbReference type="Pfam" id="PF00781">
    <property type="entry name" value="DAGK_cat"/>
    <property type="match status" value="1"/>
</dbReference>
<protein>
    <recommendedName>
        <fullName evidence="13">DAGKc domain-containing protein</fullName>
    </recommendedName>
</protein>
<dbReference type="InterPro" id="IPR017438">
    <property type="entry name" value="ATP-NAD_kinase_N"/>
</dbReference>
<evidence type="ECO:0000256" key="6">
    <source>
        <dbReference type="ARBA" id="ARBA00022741"/>
    </source>
</evidence>
<keyword evidence="6" id="KW-0547">Nucleotide-binding</keyword>
<keyword evidence="4" id="KW-0808">Transferase</keyword>
<evidence type="ECO:0000256" key="5">
    <source>
        <dbReference type="ARBA" id="ARBA00022723"/>
    </source>
</evidence>
<keyword evidence="9" id="KW-0460">Magnesium</keyword>
<organism evidence="14 15">
    <name type="scientific">Pseudolysinimonas yzui</name>
    <dbReference type="NCBI Taxonomy" id="2708254"/>
    <lineage>
        <taxon>Bacteria</taxon>
        <taxon>Bacillati</taxon>
        <taxon>Actinomycetota</taxon>
        <taxon>Actinomycetes</taxon>
        <taxon>Micrococcales</taxon>
        <taxon>Microbacteriaceae</taxon>
        <taxon>Pseudolysinimonas</taxon>
    </lineage>
</organism>
<keyword evidence="8" id="KW-0067">ATP-binding</keyword>
<dbReference type="PROSITE" id="PS50146">
    <property type="entry name" value="DAGK"/>
    <property type="match status" value="1"/>
</dbReference>
<keyword evidence="5" id="KW-0479">Metal-binding</keyword>
<reference evidence="14" key="2">
    <citation type="submission" date="2020-09" db="EMBL/GenBank/DDBJ databases">
        <authorList>
            <person name="Sun Q."/>
            <person name="Zhou Y."/>
        </authorList>
    </citation>
    <scope>NUCLEOTIDE SEQUENCE</scope>
    <source>
        <strain evidence="14">CGMCC 1.16548</strain>
    </source>
</reference>